<dbReference type="Pfam" id="PF00067">
    <property type="entry name" value="p450"/>
    <property type="match status" value="1"/>
</dbReference>
<dbReference type="InterPro" id="IPR036396">
    <property type="entry name" value="Cyt_P450_sf"/>
</dbReference>
<evidence type="ECO:0000256" key="1">
    <source>
        <dbReference type="ARBA" id="ARBA00001971"/>
    </source>
</evidence>
<keyword evidence="6" id="KW-0479">Metal-binding</keyword>
<dbReference type="AlphaFoldDB" id="A0A336MT06"/>
<accession>A0A336MT06</accession>
<dbReference type="InterPro" id="IPR001128">
    <property type="entry name" value="Cyt_P450"/>
</dbReference>
<evidence type="ECO:0000256" key="12">
    <source>
        <dbReference type="ARBA" id="ARBA00023136"/>
    </source>
</evidence>
<dbReference type="GO" id="GO:0005789">
    <property type="term" value="C:endoplasmic reticulum membrane"/>
    <property type="evidence" value="ECO:0007669"/>
    <property type="project" value="UniProtKB-SubCell"/>
</dbReference>
<gene>
    <name evidence="13" type="primary">CSON006782</name>
</gene>
<organism evidence="13">
    <name type="scientific">Culicoides sonorensis</name>
    <name type="common">Biting midge</name>
    <dbReference type="NCBI Taxonomy" id="179676"/>
    <lineage>
        <taxon>Eukaryota</taxon>
        <taxon>Metazoa</taxon>
        <taxon>Ecdysozoa</taxon>
        <taxon>Arthropoda</taxon>
        <taxon>Hexapoda</taxon>
        <taxon>Insecta</taxon>
        <taxon>Pterygota</taxon>
        <taxon>Neoptera</taxon>
        <taxon>Endopterygota</taxon>
        <taxon>Diptera</taxon>
        <taxon>Nematocera</taxon>
        <taxon>Chironomoidea</taxon>
        <taxon>Ceratopogonidae</taxon>
        <taxon>Ceratopogoninae</taxon>
        <taxon>Culicoides</taxon>
        <taxon>Monoculicoides</taxon>
    </lineage>
</organism>
<comment type="cofactor">
    <cofactor evidence="1">
        <name>heme</name>
        <dbReference type="ChEBI" id="CHEBI:30413"/>
    </cofactor>
</comment>
<dbReference type="Gene3D" id="1.10.630.10">
    <property type="entry name" value="Cytochrome P450"/>
    <property type="match status" value="1"/>
</dbReference>
<evidence type="ECO:0000256" key="7">
    <source>
        <dbReference type="ARBA" id="ARBA00022824"/>
    </source>
</evidence>
<evidence type="ECO:0000256" key="2">
    <source>
        <dbReference type="ARBA" id="ARBA00004174"/>
    </source>
</evidence>
<keyword evidence="5" id="KW-0349">Heme</keyword>
<evidence type="ECO:0000256" key="5">
    <source>
        <dbReference type="ARBA" id="ARBA00022617"/>
    </source>
</evidence>
<dbReference type="InterPro" id="IPR050476">
    <property type="entry name" value="Insect_CytP450_Detox"/>
</dbReference>
<protein>
    <submittedName>
        <fullName evidence="13">CSON006782 protein</fullName>
    </submittedName>
</protein>
<keyword evidence="10" id="KW-0408">Iron</keyword>
<dbReference type="VEuPathDB" id="VectorBase:CSON006782"/>
<evidence type="ECO:0000256" key="10">
    <source>
        <dbReference type="ARBA" id="ARBA00023004"/>
    </source>
</evidence>
<dbReference type="PANTHER" id="PTHR24292">
    <property type="entry name" value="CYTOCHROME P450"/>
    <property type="match status" value="1"/>
</dbReference>
<evidence type="ECO:0000256" key="9">
    <source>
        <dbReference type="ARBA" id="ARBA00023002"/>
    </source>
</evidence>
<evidence type="ECO:0000256" key="11">
    <source>
        <dbReference type="ARBA" id="ARBA00023033"/>
    </source>
</evidence>
<dbReference type="OMA" id="HNCIGMQ"/>
<dbReference type="PRINTS" id="PR00385">
    <property type="entry name" value="P450"/>
</dbReference>
<keyword evidence="9" id="KW-0560">Oxidoreductase</keyword>
<dbReference type="PRINTS" id="PR00463">
    <property type="entry name" value="EP450I"/>
</dbReference>
<comment type="similarity">
    <text evidence="4">Belongs to the cytochrome P450 family.</text>
</comment>
<dbReference type="GO" id="GO:0020037">
    <property type="term" value="F:heme binding"/>
    <property type="evidence" value="ECO:0007669"/>
    <property type="project" value="InterPro"/>
</dbReference>
<dbReference type="GO" id="GO:0016705">
    <property type="term" value="F:oxidoreductase activity, acting on paired donors, with incorporation or reduction of molecular oxygen"/>
    <property type="evidence" value="ECO:0007669"/>
    <property type="project" value="InterPro"/>
</dbReference>
<dbReference type="PANTHER" id="PTHR24292:SF45">
    <property type="entry name" value="CYTOCHROME P450 6G1-RELATED"/>
    <property type="match status" value="1"/>
</dbReference>
<keyword evidence="12" id="KW-0472">Membrane</keyword>
<evidence type="ECO:0000256" key="8">
    <source>
        <dbReference type="ARBA" id="ARBA00022848"/>
    </source>
</evidence>
<proteinExistence type="inferred from homology"/>
<dbReference type="GO" id="GO:0005506">
    <property type="term" value="F:iron ion binding"/>
    <property type="evidence" value="ECO:0007669"/>
    <property type="project" value="InterPro"/>
</dbReference>
<evidence type="ECO:0000256" key="4">
    <source>
        <dbReference type="ARBA" id="ARBA00010617"/>
    </source>
</evidence>
<comment type="subcellular location">
    <subcellularLocation>
        <location evidence="3">Endoplasmic reticulum membrane</location>
        <topology evidence="3">Peripheral membrane protein</topology>
    </subcellularLocation>
    <subcellularLocation>
        <location evidence="2">Microsome membrane</location>
        <topology evidence="2">Peripheral membrane protein</topology>
    </subcellularLocation>
</comment>
<dbReference type="SUPFAM" id="SSF48264">
    <property type="entry name" value="Cytochrome P450"/>
    <property type="match status" value="1"/>
</dbReference>
<name>A0A336MT06_CULSO</name>
<evidence type="ECO:0000256" key="3">
    <source>
        <dbReference type="ARBA" id="ARBA00004406"/>
    </source>
</evidence>
<keyword evidence="7" id="KW-0256">Endoplasmic reticulum</keyword>
<dbReference type="GO" id="GO:0004497">
    <property type="term" value="F:monooxygenase activity"/>
    <property type="evidence" value="ECO:0007669"/>
    <property type="project" value="UniProtKB-KW"/>
</dbReference>
<reference evidence="13" key="1">
    <citation type="submission" date="2018-07" db="EMBL/GenBank/DDBJ databases">
        <authorList>
            <person name="Quirk P.G."/>
            <person name="Krulwich T.A."/>
        </authorList>
    </citation>
    <scope>NUCLEOTIDE SEQUENCE</scope>
</reference>
<keyword evidence="8" id="KW-0492">Microsome</keyword>
<dbReference type="EMBL" id="UFQT01002560">
    <property type="protein sequence ID" value="SSX33684.1"/>
    <property type="molecule type" value="Genomic_DNA"/>
</dbReference>
<evidence type="ECO:0000313" key="13">
    <source>
        <dbReference type="EMBL" id="SSX33684.1"/>
    </source>
</evidence>
<keyword evidence="11" id="KW-0503">Monooxygenase</keyword>
<sequence>MIFFILISILIGLLSHFYYVAEKKRNYWKDRNIPHIESPLWGHLLATTFLQEHVTTTLNKLYNHDRAKNQKFVGINIFHKPSILVRDPELVKRILVKDFNYFPRRHTATDLRSDPLAGNNLFFINNNFLWKAIRTKLSPVLTSGKMKQMFYMLDKVGNDLNQVISKRVKNGPSEIPIHVLFRMYNVDAISLVAFATESNCLKDPENSHFLKNAKIAFSSTFINKLSGTCCFFLQELMKLPGMHVFNPVFGKFLSELLYEVTEKRIKSGVIRNDLVDALIKIKSDALNQNDSFITDELLASQAAVFFFAGFETTSATMQLFFYLLAQNPEVQRKVRKEIQQAFEKHGKLTYEFITNEISYTTNAIKETMRLYPITPFIDRECDRFAMLQMRIGIVNVLKSFTVQTTKDTPKNIQFDPTNILLVPDKELNLRFVENP</sequence>
<evidence type="ECO:0000256" key="6">
    <source>
        <dbReference type="ARBA" id="ARBA00022723"/>
    </source>
</evidence>
<dbReference type="InterPro" id="IPR002401">
    <property type="entry name" value="Cyt_P450_E_grp-I"/>
</dbReference>